<keyword evidence="2" id="KW-0812">Transmembrane</keyword>
<feature type="region of interest" description="Disordered" evidence="1">
    <location>
        <begin position="652"/>
        <end position="696"/>
    </location>
</feature>
<name>A0A197K6U5_9FUNG</name>
<dbReference type="EMBL" id="KV442022">
    <property type="protein sequence ID" value="OAQ33200.1"/>
    <property type="molecule type" value="Genomic_DNA"/>
</dbReference>
<sequence>MSKRSFVPNCMTSDGTTFYAHATFSLGSGNTGRTIVIAKSNANPASFSDVTWSVYATASEADMATYLQGMNILKSMLCSVDKQGVFTIIATSTKTSMNSLETLGMGGYQYTPHADPTTGGTWTTILIKDPYPWSSVRSGGLVSVPAATAGGKDTLMHVFPTSSSGDTIGVGVFDPFTKSFSLQSNWTLPSPGHPYVIEPRGDQMNVLTYNIIGGKSPVLSKMSISPTAVQPANASITASNFTVPEGCTSIIADRPQTLLFANTFYYMCRYNSNANYLVSTNGTNTIGPLKTTVFGTYYDLYPIGPPEGPPRWAMMTNFSDYAGVILSGDRIGEFQTTPTKMILTGLPGDGDVLDGGNSGSGVGGSGISPGAIGGIVGGVILLIVSISSICRLCTKRSKRHLGFSRPTTPVYEDPDSLVPNIADVPEAKMECDALPMAPISAMPPVSLGTTGTGTGVGLGKDSGSSVLPPPLLAPRPFTDTKVSQAAQVQQQSSPQAPQTQNTYEDGYQQGFQQALLALRNEQEQQRQQEHQRLAQNPQLFTTTAPTAWSPANSGTATVTSNNPQYYSQANNPQYYPLPVPGSISYQQQQQQHLQDYYQIGVTTDDPRNPQSYNTGAPLSPVVPGSTPVSTLPAYVPGIVGMTPAPSYGNSSVGTPYTPSSGAPQVWTPGPTAYTPPVVPGYNYHPDNQGPNPSYHQ</sequence>
<keyword evidence="2" id="KW-0472">Membrane</keyword>
<proteinExistence type="predicted"/>
<feature type="region of interest" description="Disordered" evidence="1">
    <location>
        <begin position="448"/>
        <end position="502"/>
    </location>
</feature>
<dbReference type="OrthoDB" id="2424643at2759"/>
<evidence type="ECO:0000256" key="1">
    <source>
        <dbReference type="SAM" id="MobiDB-lite"/>
    </source>
</evidence>
<accession>A0A197K6U5</accession>
<evidence type="ECO:0000256" key="2">
    <source>
        <dbReference type="SAM" id="Phobius"/>
    </source>
</evidence>
<feature type="transmembrane region" description="Helical" evidence="2">
    <location>
        <begin position="370"/>
        <end position="390"/>
    </location>
</feature>
<dbReference type="Proteomes" id="UP000078512">
    <property type="component" value="Unassembled WGS sequence"/>
</dbReference>
<feature type="region of interest" description="Disordered" evidence="1">
    <location>
        <begin position="543"/>
        <end position="570"/>
    </location>
</feature>
<evidence type="ECO:0000313" key="3">
    <source>
        <dbReference type="EMBL" id="OAQ33200.1"/>
    </source>
</evidence>
<feature type="compositionally biased region" description="Polar residues" evidence="1">
    <location>
        <begin position="652"/>
        <end position="662"/>
    </location>
</feature>
<protein>
    <submittedName>
        <fullName evidence="3">Uncharacterized protein</fullName>
    </submittedName>
</protein>
<organism evidence="3 4">
    <name type="scientific">Linnemannia elongata AG-77</name>
    <dbReference type="NCBI Taxonomy" id="1314771"/>
    <lineage>
        <taxon>Eukaryota</taxon>
        <taxon>Fungi</taxon>
        <taxon>Fungi incertae sedis</taxon>
        <taxon>Mucoromycota</taxon>
        <taxon>Mortierellomycotina</taxon>
        <taxon>Mortierellomycetes</taxon>
        <taxon>Mortierellales</taxon>
        <taxon>Mortierellaceae</taxon>
        <taxon>Linnemannia</taxon>
    </lineage>
</organism>
<feature type="compositionally biased region" description="Low complexity" evidence="1">
    <location>
        <begin position="482"/>
        <end position="498"/>
    </location>
</feature>
<feature type="compositionally biased region" description="Gly residues" evidence="1">
    <location>
        <begin position="450"/>
        <end position="460"/>
    </location>
</feature>
<keyword evidence="2" id="KW-1133">Transmembrane helix</keyword>
<evidence type="ECO:0000313" key="4">
    <source>
        <dbReference type="Proteomes" id="UP000078512"/>
    </source>
</evidence>
<dbReference type="AlphaFoldDB" id="A0A197K6U5"/>
<keyword evidence="4" id="KW-1185">Reference proteome</keyword>
<gene>
    <name evidence="3" type="ORF">K457DRAFT_122890</name>
</gene>
<reference evidence="3 4" key="1">
    <citation type="submission" date="2016-05" db="EMBL/GenBank/DDBJ databases">
        <title>Genome sequencing reveals origins of a unique bacterial endosymbiosis in the earliest lineages of terrestrial Fungi.</title>
        <authorList>
            <consortium name="DOE Joint Genome Institute"/>
            <person name="Uehling J."/>
            <person name="Gryganskyi A."/>
            <person name="Hameed K."/>
            <person name="Tschaplinski T."/>
            <person name="Misztal P."/>
            <person name="Wu S."/>
            <person name="Desiro A."/>
            <person name="Vande Pol N."/>
            <person name="Du Z.-Y."/>
            <person name="Zienkiewicz A."/>
            <person name="Zienkiewicz K."/>
            <person name="Morin E."/>
            <person name="Tisserant E."/>
            <person name="Splivallo R."/>
            <person name="Hainaut M."/>
            <person name="Henrissat B."/>
            <person name="Ohm R."/>
            <person name="Kuo A."/>
            <person name="Yan J."/>
            <person name="Lipzen A."/>
            <person name="Nolan M."/>
            <person name="Labutti K."/>
            <person name="Barry K."/>
            <person name="Goldstein A."/>
            <person name="Labbe J."/>
            <person name="Schadt C."/>
            <person name="Tuskan G."/>
            <person name="Grigoriev I."/>
            <person name="Martin F."/>
            <person name="Vilgalys R."/>
            <person name="Bonito G."/>
        </authorList>
    </citation>
    <scope>NUCLEOTIDE SEQUENCE [LARGE SCALE GENOMIC DNA]</scope>
    <source>
        <strain evidence="3 4">AG-77</strain>
    </source>
</reference>